<sequence length="500" mass="56465">MLLAHAGADVTVFERHACVGGRSSAIDAETDAGRFRFDVGPTFFLYPQILKDIFSRCGLYMEDTITLKRLEEHYDLAFEKGPTLRLNSCIEALEREVSRIDPHDARNVRQFVADNRKKFRKFVPILRRPFNSVLDLLRPDMLRALPMLRPMSSVDKDLARYFKNPKTHLAFSFQSKYLGMSPYRCPSLFTILSFMEHEYGIYHPVGGTAAVMEALRNAAEGLGATIRLNTPIREILTENGCAVGVQTDEGPQKADAVVVNADFAQAMNRLIPDRKRKRWTNRVLERKKYSCSTFMMYLGIEGTLPNHGHHTIFLAEDYDRNFAEIEAGTSLSEAASLYVQNACVTDPGQAPDGHSTLYVLMPVGHLRDGGLEWTDETRAEARKLVMARLEKAGFTDIEERIRFEKIVTPADWEDTYAVHKGAVFNLAHNLGQMLHRRPHNCFEDVKNVYLVGGGTHPGSGLPVIFEGARISSDLLIRDFTPERPRSLNKFFRKTPAHALS</sequence>
<keyword evidence="8" id="KW-1185">Reference proteome</keyword>
<evidence type="ECO:0000256" key="1">
    <source>
        <dbReference type="ARBA" id="ARBA00004829"/>
    </source>
</evidence>
<dbReference type="EMBL" id="WOSY01000013">
    <property type="protein sequence ID" value="NHN89521.1"/>
    <property type="molecule type" value="Genomic_DNA"/>
</dbReference>
<dbReference type="Gene3D" id="3.50.50.60">
    <property type="entry name" value="FAD/NAD(P)-binding domain"/>
    <property type="match status" value="2"/>
</dbReference>
<dbReference type="Pfam" id="PF01593">
    <property type="entry name" value="Amino_oxidase"/>
    <property type="match status" value="1"/>
</dbReference>
<protein>
    <submittedName>
        <fullName evidence="7">Phytoene desaturase</fullName>
    </submittedName>
</protein>
<evidence type="ECO:0000313" key="7">
    <source>
        <dbReference type="EMBL" id="NHN89521.1"/>
    </source>
</evidence>
<proteinExistence type="inferred from homology"/>
<comment type="caution">
    <text evidence="7">The sequence shown here is derived from an EMBL/GenBank/DDBJ whole genome shotgun (WGS) entry which is preliminary data.</text>
</comment>
<comment type="pathway">
    <text evidence="1 5">Carotenoid biosynthesis.</text>
</comment>
<dbReference type="InterPro" id="IPR036188">
    <property type="entry name" value="FAD/NAD-bd_sf"/>
</dbReference>
<dbReference type="NCBIfam" id="TIGR02734">
    <property type="entry name" value="crtI_fam"/>
    <property type="match status" value="1"/>
</dbReference>
<comment type="similarity">
    <text evidence="2 5">Belongs to the carotenoid/retinoid oxidoreductase family.</text>
</comment>
<keyword evidence="4 5" id="KW-0560">Oxidoreductase</keyword>
<reference evidence="7 8" key="1">
    <citation type="journal article" date="2020" name="Int. J. Syst. Evol. Microbiol.">
        <title>Novel acetic acid bacteria from cider fermentations: Acetobacter conturbans sp. nov. and Acetobacter fallax sp. nov.</title>
        <authorList>
            <person name="Sombolestani A.S."/>
            <person name="Cleenwerck I."/>
            <person name="Cnockaert M."/>
            <person name="Borremans W."/>
            <person name="Wieme A.D."/>
            <person name="De Vuyst L."/>
            <person name="Vandamme P."/>
        </authorList>
    </citation>
    <scope>NUCLEOTIDE SEQUENCE [LARGE SCALE GENOMIC DNA]</scope>
    <source>
        <strain evidence="7 8">LMG 1627</strain>
    </source>
</reference>
<dbReference type="PANTHER" id="PTHR43734:SF1">
    <property type="entry name" value="PHYTOENE DESATURASE"/>
    <property type="match status" value="1"/>
</dbReference>
<name>A0ABX0K1A9_9PROT</name>
<evidence type="ECO:0000256" key="5">
    <source>
        <dbReference type="RuleBase" id="RU362075"/>
    </source>
</evidence>
<evidence type="ECO:0000256" key="4">
    <source>
        <dbReference type="ARBA" id="ARBA00023002"/>
    </source>
</evidence>
<dbReference type="InterPro" id="IPR014105">
    <property type="entry name" value="Carotenoid/retinoid_OxRdtase"/>
</dbReference>
<evidence type="ECO:0000256" key="3">
    <source>
        <dbReference type="ARBA" id="ARBA00022746"/>
    </source>
</evidence>
<evidence type="ECO:0000259" key="6">
    <source>
        <dbReference type="Pfam" id="PF01593"/>
    </source>
</evidence>
<dbReference type="InterPro" id="IPR002937">
    <property type="entry name" value="Amino_oxidase"/>
</dbReference>
<feature type="domain" description="Amine oxidase" evidence="6">
    <location>
        <begin position="3"/>
        <end position="458"/>
    </location>
</feature>
<organism evidence="7 8">
    <name type="scientific">Acetobacter conturbans</name>
    <dbReference type="NCBI Taxonomy" id="1737472"/>
    <lineage>
        <taxon>Bacteria</taxon>
        <taxon>Pseudomonadati</taxon>
        <taxon>Pseudomonadota</taxon>
        <taxon>Alphaproteobacteria</taxon>
        <taxon>Acetobacterales</taxon>
        <taxon>Acetobacteraceae</taxon>
        <taxon>Acetobacter</taxon>
    </lineage>
</organism>
<keyword evidence="3 5" id="KW-0125">Carotenoid biosynthesis</keyword>
<dbReference type="PROSITE" id="PS00982">
    <property type="entry name" value="PHYTOENE_DH"/>
    <property type="match status" value="1"/>
</dbReference>
<evidence type="ECO:0000313" key="8">
    <source>
        <dbReference type="Proteomes" id="UP000631653"/>
    </source>
</evidence>
<evidence type="ECO:0000256" key="2">
    <source>
        <dbReference type="ARBA" id="ARBA00006046"/>
    </source>
</evidence>
<gene>
    <name evidence="7" type="primary">crtI</name>
    <name evidence="7" type="ORF">GOB81_12945</name>
</gene>
<dbReference type="InterPro" id="IPR008150">
    <property type="entry name" value="Phytoene_DH_bac_CS"/>
</dbReference>
<dbReference type="PANTHER" id="PTHR43734">
    <property type="entry name" value="PHYTOENE DESATURASE"/>
    <property type="match status" value="1"/>
</dbReference>
<dbReference type="SUPFAM" id="SSF51905">
    <property type="entry name" value="FAD/NAD(P)-binding domain"/>
    <property type="match status" value="1"/>
</dbReference>
<accession>A0ABX0K1A9</accession>
<dbReference type="Proteomes" id="UP000631653">
    <property type="component" value="Unassembled WGS sequence"/>
</dbReference>